<gene>
    <name evidence="5" type="ORF">DPMN_170053</name>
</gene>
<dbReference type="PANTHER" id="PTHR24652">
    <property type="entry name" value="LOW-DENSITY LIPOPROTEIN RECEPTOR CLASS A DOMAIN-CONTAINING PROTEIN 2"/>
    <property type="match status" value="1"/>
</dbReference>
<feature type="compositionally biased region" description="Polar residues" evidence="3">
    <location>
        <begin position="794"/>
        <end position="812"/>
    </location>
</feature>
<accession>A0A9D4DVH9</accession>
<dbReference type="PANTHER" id="PTHR24652:SF69">
    <property type="entry name" value="CUB DOMAIN-CONTAINING PROTEIN"/>
    <property type="match status" value="1"/>
</dbReference>
<dbReference type="SUPFAM" id="SSF57424">
    <property type="entry name" value="LDL receptor-like module"/>
    <property type="match status" value="1"/>
</dbReference>
<dbReference type="SMART" id="SM00192">
    <property type="entry name" value="LDLa"/>
    <property type="match status" value="1"/>
</dbReference>
<keyword evidence="4" id="KW-0472">Membrane</keyword>
<dbReference type="Pfam" id="PF00057">
    <property type="entry name" value="Ldl_recept_a"/>
    <property type="match status" value="1"/>
</dbReference>
<dbReference type="AlphaFoldDB" id="A0A9D4DVH9"/>
<feature type="region of interest" description="Disordered" evidence="3">
    <location>
        <begin position="576"/>
        <end position="819"/>
    </location>
</feature>
<dbReference type="SUPFAM" id="SSF49854">
    <property type="entry name" value="Spermadhesin, CUB domain"/>
    <property type="match status" value="1"/>
</dbReference>
<keyword evidence="4" id="KW-0812">Transmembrane</keyword>
<feature type="compositionally biased region" description="Low complexity" evidence="3">
    <location>
        <begin position="874"/>
        <end position="888"/>
    </location>
</feature>
<dbReference type="PROSITE" id="PS01209">
    <property type="entry name" value="LDLRA_1"/>
    <property type="match status" value="1"/>
</dbReference>
<evidence type="ECO:0000256" key="2">
    <source>
        <dbReference type="PROSITE-ProRule" id="PRU00124"/>
    </source>
</evidence>
<dbReference type="PROSITE" id="PS50068">
    <property type="entry name" value="LDLRA_2"/>
    <property type="match status" value="1"/>
</dbReference>
<evidence type="ECO:0000256" key="4">
    <source>
        <dbReference type="SAM" id="Phobius"/>
    </source>
</evidence>
<feature type="compositionally biased region" description="Low complexity" evidence="3">
    <location>
        <begin position="596"/>
        <end position="635"/>
    </location>
</feature>
<feature type="compositionally biased region" description="Polar residues" evidence="3">
    <location>
        <begin position="896"/>
        <end position="945"/>
    </location>
</feature>
<feature type="transmembrane region" description="Helical" evidence="4">
    <location>
        <begin position="441"/>
        <end position="468"/>
    </location>
</feature>
<dbReference type="InterPro" id="IPR035914">
    <property type="entry name" value="Sperma_CUB_dom_sf"/>
</dbReference>
<evidence type="ECO:0008006" key="7">
    <source>
        <dbReference type="Google" id="ProtNLM"/>
    </source>
</evidence>
<comment type="caution">
    <text evidence="5">The sequence shown here is derived from an EMBL/GenBank/DDBJ whole genome shotgun (WGS) entry which is preliminary data.</text>
</comment>
<dbReference type="Proteomes" id="UP000828390">
    <property type="component" value="Unassembled WGS sequence"/>
</dbReference>
<dbReference type="InterPro" id="IPR002172">
    <property type="entry name" value="LDrepeatLR_classA_rpt"/>
</dbReference>
<reference evidence="5" key="1">
    <citation type="journal article" date="2019" name="bioRxiv">
        <title>The Genome of the Zebra Mussel, Dreissena polymorpha: A Resource for Invasive Species Research.</title>
        <authorList>
            <person name="McCartney M.A."/>
            <person name="Auch B."/>
            <person name="Kono T."/>
            <person name="Mallez S."/>
            <person name="Zhang Y."/>
            <person name="Obille A."/>
            <person name="Becker A."/>
            <person name="Abrahante J.E."/>
            <person name="Garbe J."/>
            <person name="Badalamenti J.P."/>
            <person name="Herman A."/>
            <person name="Mangelson H."/>
            <person name="Liachko I."/>
            <person name="Sullivan S."/>
            <person name="Sone E.D."/>
            <person name="Koren S."/>
            <person name="Silverstein K.A.T."/>
            <person name="Beckman K.B."/>
            <person name="Gohl D.M."/>
        </authorList>
    </citation>
    <scope>NUCLEOTIDE SEQUENCE</scope>
    <source>
        <strain evidence="5">Duluth1</strain>
        <tissue evidence="5">Whole animal</tissue>
    </source>
</reference>
<protein>
    <recommendedName>
        <fullName evidence="7">CUB domain-containing protein</fullName>
    </recommendedName>
</protein>
<feature type="disulfide bond" evidence="2">
    <location>
        <begin position="399"/>
        <end position="417"/>
    </location>
</feature>
<feature type="disulfide bond" evidence="2">
    <location>
        <begin position="392"/>
        <end position="404"/>
    </location>
</feature>
<feature type="region of interest" description="Disordered" evidence="3">
    <location>
        <begin position="509"/>
        <end position="562"/>
    </location>
</feature>
<keyword evidence="6" id="KW-1185">Reference proteome</keyword>
<keyword evidence="1 2" id="KW-1015">Disulfide bond</keyword>
<feature type="compositionally biased region" description="Polar residues" evidence="3">
    <location>
        <begin position="576"/>
        <end position="587"/>
    </location>
</feature>
<evidence type="ECO:0000313" key="6">
    <source>
        <dbReference type="Proteomes" id="UP000828390"/>
    </source>
</evidence>
<feature type="compositionally biased region" description="Polar residues" evidence="3">
    <location>
        <begin position="973"/>
        <end position="990"/>
    </location>
</feature>
<feature type="compositionally biased region" description="Basic residues" evidence="3">
    <location>
        <begin position="509"/>
        <end position="518"/>
    </location>
</feature>
<dbReference type="EMBL" id="JAIWYP010000009">
    <property type="protein sequence ID" value="KAH3768837.1"/>
    <property type="molecule type" value="Genomic_DNA"/>
</dbReference>
<sequence>MLAAQKMSDSVARSYSLCHDDLVQIGQSGEQGTIYFTSAGRPISYCVLRFQACSRCRLLITAVISRPFSFDCRTTTDMNDNLQCNLGCDYLHMFDKDYKSNKTAFIVDMHNSIRFESESSEMFIGICATASSYSFTLNYTSKEKLVTRMGTVQGIGSLQSPFFPSPYATNYEVYRYSITGPVGSYITLMFKDWNLAESSSFYFPNSNFKMLQVTGTANRPYVQSDFNKLDFLFQTGVAGISGENRNYIGFSLQYNITTDWANSFPVTACDSNGYYLNSVGGVFEFRLQSTKVTLFDCLWVLKRQPGYDFLNVKIEKFKTHNQQMVRTENTLEILDGITSDSSRATTFDLLDNVDNAAGISLKHGAYIRYTGHFEANNILTVVYNSYTVAKSCISSQFRCDSGNCIHRSLVCDKVNHCGDRSDEGERGCSGDIVDPQKSYQYTITIGVIIPMVISVFLVMIICLLFVMIRKCRQAQQLQEQGSMNTVHRTNEEVGNNRPAGRFQIFTSGRRRRHRRRHYFGGDLDQPPPYDEAMKNPPGYHQNVTFGDQIDPSRPQPPPYTATADDATEVIVGNQPHLHSQPHTQTSPHPYPHPQGSSSSTFSSESEFSRSEFNLGSGCQSSDSSSSSDGETPSGGYDPDGDGRRERVQRNRSSSGSEISSGLRQQRVHGHSEGYNHGHSYSSCSDKSDKTARSTVPRGVRELEQHSRKPSDKRRTETKPGAVVSENSVQAQDCEKYNSYSAKESLKGTSQTNERQPSGRSSGTSPTKSDHSRPMPAPAKRKGKHAVWQKDRTSVDSGSENKNGFQSQPQMSRTRSEEVLTRGLSAVPSIFHSQQDVRVGERMSVVDIPVDEGDVLVVYDKRAARGNMRPGHNPGNAGNTTTSSYTGNSRGRGRPVDQSTTGSGTPVDQSSTGRGRPVDQSTTGSGKHFGESTTGMGRPVGQSSTGRGRPVNKSTTDRGRPSDQFATGSGRPVEQSTIGRDRPGNQSTTGSGRPVDQSITGLEIPVDQALTGRGRTKDQSITGSMGRLDVVEGRHHLLGNTRTVAQDKSHHSTTTSAGPEGGRSAMDATGSAPLDREGDRGSVPSRQSGSKVDLAWVGEENDTFV</sequence>
<dbReference type="InterPro" id="IPR036055">
    <property type="entry name" value="LDL_receptor-like_sf"/>
</dbReference>
<reference evidence="5" key="2">
    <citation type="submission" date="2020-11" db="EMBL/GenBank/DDBJ databases">
        <authorList>
            <person name="McCartney M.A."/>
            <person name="Auch B."/>
            <person name="Kono T."/>
            <person name="Mallez S."/>
            <person name="Becker A."/>
            <person name="Gohl D.M."/>
            <person name="Silverstein K.A.T."/>
            <person name="Koren S."/>
            <person name="Bechman K.B."/>
            <person name="Herman A."/>
            <person name="Abrahante J.E."/>
            <person name="Garbe J."/>
        </authorList>
    </citation>
    <scope>NUCLEOTIDE SEQUENCE</scope>
    <source>
        <strain evidence="5">Duluth1</strain>
        <tissue evidence="5">Whole animal</tissue>
    </source>
</reference>
<comment type="caution">
    <text evidence="2">Lacks conserved residue(s) required for the propagation of feature annotation.</text>
</comment>
<dbReference type="InterPro" id="IPR042333">
    <property type="entry name" value="LRAD2/Mig-13-like"/>
</dbReference>
<feature type="region of interest" description="Disordered" evidence="3">
    <location>
        <begin position="1039"/>
        <end position="1104"/>
    </location>
</feature>
<evidence type="ECO:0000313" key="5">
    <source>
        <dbReference type="EMBL" id="KAH3768837.1"/>
    </source>
</evidence>
<feature type="region of interest" description="Disordered" evidence="3">
    <location>
        <begin position="864"/>
        <end position="1002"/>
    </location>
</feature>
<feature type="compositionally biased region" description="Basic and acidic residues" evidence="3">
    <location>
        <begin position="698"/>
        <end position="717"/>
    </location>
</feature>
<organism evidence="5 6">
    <name type="scientific">Dreissena polymorpha</name>
    <name type="common">Zebra mussel</name>
    <name type="synonym">Mytilus polymorpha</name>
    <dbReference type="NCBI Taxonomy" id="45954"/>
    <lineage>
        <taxon>Eukaryota</taxon>
        <taxon>Metazoa</taxon>
        <taxon>Spiralia</taxon>
        <taxon>Lophotrochozoa</taxon>
        <taxon>Mollusca</taxon>
        <taxon>Bivalvia</taxon>
        <taxon>Autobranchia</taxon>
        <taxon>Heteroconchia</taxon>
        <taxon>Euheterodonta</taxon>
        <taxon>Imparidentia</taxon>
        <taxon>Neoheterodontei</taxon>
        <taxon>Myida</taxon>
        <taxon>Dreissenoidea</taxon>
        <taxon>Dreissenidae</taxon>
        <taxon>Dreissena</taxon>
    </lineage>
</organism>
<dbReference type="CDD" id="cd00112">
    <property type="entry name" value="LDLa"/>
    <property type="match status" value="1"/>
</dbReference>
<evidence type="ECO:0000256" key="1">
    <source>
        <dbReference type="ARBA" id="ARBA00023157"/>
    </source>
</evidence>
<keyword evidence="4" id="KW-1133">Transmembrane helix</keyword>
<name>A0A9D4DVH9_DREPO</name>
<proteinExistence type="predicted"/>
<dbReference type="Gene3D" id="4.10.400.10">
    <property type="entry name" value="Low-density Lipoprotein Receptor"/>
    <property type="match status" value="1"/>
</dbReference>
<evidence type="ECO:0000256" key="3">
    <source>
        <dbReference type="SAM" id="MobiDB-lite"/>
    </source>
</evidence>
<feature type="compositionally biased region" description="Low complexity" evidence="3">
    <location>
        <begin position="652"/>
        <end position="661"/>
    </location>
</feature>
<dbReference type="InterPro" id="IPR023415">
    <property type="entry name" value="LDLR_class-A_CS"/>
</dbReference>
<feature type="compositionally biased region" description="Polar residues" evidence="3">
    <location>
        <begin position="737"/>
        <end position="766"/>
    </location>
</feature>
<dbReference type="Gene3D" id="2.60.120.290">
    <property type="entry name" value="Spermadhesin, CUB domain"/>
    <property type="match status" value="1"/>
</dbReference>